<feature type="compositionally biased region" description="Low complexity" evidence="1">
    <location>
        <begin position="35"/>
        <end position="47"/>
    </location>
</feature>
<proteinExistence type="predicted"/>
<feature type="region of interest" description="Disordered" evidence="1">
    <location>
        <begin position="147"/>
        <end position="169"/>
    </location>
</feature>
<feature type="region of interest" description="Disordered" evidence="1">
    <location>
        <begin position="1"/>
        <end position="49"/>
    </location>
</feature>
<evidence type="ECO:0000256" key="1">
    <source>
        <dbReference type="SAM" id="MobiDB-lite"/>
    </source>
</evidence>
<accession>A0A7S4ARC8</accession>
<dbReference type="EMBL" id="HBIX01023329">
    <property type="protein sequence ID" value="CAE0723410.1"/>
    <property type="molecule type" value="Transcribed_RNA"/>
</dbReference>
<feature type="region of interest" description="Disordered" evidence="1">
    <location>
        <begin position="90"/>
        <end position="110"/>
    </location>
</feature>
<sequence>MWSFGSKREDPVQVAPDKMPNASSSNYQQHHHYQQQRQQQQQQRQHQSLAIRRNSLPRADRQLQQSLSPKEGNLAARSRLFYKNKKLTSTGSKNYAKSPGRGEQNQLSHSKSFISRRYFGRGSKHNINSDDYLQGVSVDETSNGIEVSFPGNQSPETALRNNRNGTKGNPVISLKEQIWQRQRVYKSRFSTAVSLSSDDKSYAMDTKNWRPKGHRVPLLGIASADTAYADALQLLKNAPAVDERTAVQQELSMLETEISSLERDRIWLEQSINGRSNAGRDSSGLNKENDIRTWDTHQLLKDDAIKKQPLSLLKRNTLQKQRGNSLTIHLSNDRTHDRFVHNVCGKQHSARITSICKNDSSITTILPSINRSTESAATNLQHVGLLPTTDAAMHDHGIYFSRDVGQSQIIGKLSDRLDRRLRGQEGEGSAAQRLEVGNLMYLSTGSLGCYFAKFQSEECWWGSAVEDADFEYIMRSWDVYRVAFGPIETIAVKHSEQQPSSKNNSSNNYKALPTNSWIILSHDGGAVWKNLPSRLSNTLESRSPNSAAPAEVSLGPGDSYFVRFLDGSIDYSLPSKIARTCERIEERGGKITYVCLHPDISHDFIIRHTELTR</sequence>
<reference evidence="2" key="1">
    <citation type="submission" date="2021-01" db="EMBL/GenBank/DDBJ databases">
        <authorList>
            <person name="Corre E."/>
            <person name="Pelletier E."/>
            <person name="Niang G."/>
            <person name="Scheremetjew M."/>
            <person name="Finn R."/>
            <person name="Kale V."/>
            <person name="Holt S."/>
            <person name="Cochrane G."/>
            <person name="Meng A."/>
            <person name="Brown T."/>
            <person name="Cohen L."/>
        </authorList>
    </citation>
    <scope>NUCLEOTIDE SEQUENCE</scope>
    <source>
        <strain evidence="2">10249 10 AB</strain>
    </source>
</reference>
<gene>
    <name evidence="2" type="ORF">PAUS00366_LOCUS16166</name>
</gene>
<feature type="compositionally biased region" description="Polar residues" evidence="1">
    <location>
        <begin position="147"/>
        <end position="167"/>
    </location>
</feature>
<dbReference type="AlphaFoldDB" id="A0A7S4ARC8"/>
<name>A0A7S4ARC8_9STRA</name>
<feature type="region of interest" description="Disordered" evidence="1">
    <location>
        <begin position="57"/>
        <end position="76"/>
    </location>
</feature>
<evidence type="ECO:0000313" key="2">
    <source>
        <dbReference type="EMBL" id="CAE0723410.1"/>
    </source>
</evidence>
<feature type="compositionally biased region" description="Basic and acidic residues" evidence="1">
    <location>
        <begin position="1"/>
        <end position="11"/>
    </location>
</feature>
<organism evidence="2">
    <name type="scientific">Pseudo-nitzschia australis</name>
    <dbReference type="NCBI Taxonomy" id="44445"/>
    <lineage>
        <taxon>Eukaryota</taxon>
        <taxon>Sar</taxon>
        <taxon>Stramenopiles</taxon>
        <taxon>Ochrophyta</taxon>
        <taxon>Bacillariophyta</taxon>
        <taxon>Bacillariophyceae</taxon>
        <taxon>Bacillariophycidae</taxon>
        <taxon>Bacillariales</taxon>
        <taxon>Bacillariaceae</taxon>
        <taxon>Pseudo-nitzschia</taxon>
    </lineage>
</organism>
<protein>
    <submittedName>
        <fullName evidence="2">Uncharacterized protein</fullName>
    </submittedName>
</protein>